<evidence type="ECO:0000256" key="8">
    <source>
        <dbReference type="RuleBase" id="RU361235"/>
    </source>
</evidence>
<feature type="domain" description="Carboxylesterase type B" evidence="10">
    <location>
        <begin position="73"/>
        <end position="567"/>
    </location>
</feature>
<keyword evidence="9" id="KW-0472">Membrane</keyword>
<keyword evidence="9" id="KW-0812">Transmembrane</keyword>
<dbReference type="InterPro" id="IPR050309">
    <property type="entry name" value="Type-B_Carboxylest/Lipase"/>
</dbReference>
<dbReference type="Gene3D" id="3.40.50.1820">
    <property type="entry name" value="alpha/beta hydrolase"/>
    <property type="match status" value="1"/>
</dbReference>
<dbReference type="GO" id="GO:0072330">
    <property type="term" value="P:monocarboxylic acid biosynthetic process"/>
    <property type="evidence" value="ECO:0007669"/>
    <property type="project" value="UniProtKB-ARBA"/>
</dbReference>
<keyword evidence="5 8" id="KW-0378">Hydrolase</keyword>
<keyword evidence="7" id="KW-0325">Glycoprotein</keyword>
<organism evidence="11 12">
    <name type="scientific">Penicillium salamii</name>
    <dbReference type="NCBI Taxonomy" id="1612424"/>
    <lineage>
        <taxon>Eukaryota</taxon>
        <taxon>Fungi</taxon>
        <taxon>Dikarya</taxon>
        <taxon>Ascomycota</taxon>
        <taxon>Pezizomycotina</taxon>
        <taxon>Eurotiomycetes</taxon>
        <taxon>Eurotiomycetidae</taxon>
        <taxon>Eurotiales</taxon>
        <taxon>Aspergillaceae</taxon>
        <taxon>Penicillium</taxon>
    </lineage>
</organism>
<keyword evidence="6" id="KW-0443">Lipid metabolism</keyword>
<keyword evidence="9" id="KW-1133">Transmembrane helix</keyword>
<dbReference type="EMBL" id="CAJVPD010000286">
    <property type="protein sequence ID" value="CAG8424028.1"/>
    <property type="molecule type" value="Genomic_DNA"/>
</dbReference>
<dbReference type="InterPro" id="IPR019826">
    <property type="entry name" value="Carboxylesterase_B_AS"/>
</dbReference>
<evidence type="ECO:0000256" key="5">
    <source>
        <dbReference type="ARBA" id="ARBA00022801"/>
    </source>
</evidence>
<protein>
    <recommendedName>
        <fullName evidence="8">Carboxylic ester hydrolase</fullName>
        <ecNumber evidence="8">3.1.1.-</ecNumber>
    </recommendedName>
</protein>
<keyword evidence="4" id="KW-0732">Signal</keyword>
<comment type="similarity">
    <text evidence="2 8">Belongs to the type-B carboxylesterase/lipase family.</text>
</comment>
<dbReference type="InterPro" id="IPR002018">
    <property type="entry name" value="CarbesteraseB"/>
</dbReference>
<dbReference type="Proteomes" id="UP001152592">
    <property type="component" value="Unassembled WGS sequence"/>
</dbReference>
<evidence type="ECO:0000259" key="10">
    <source>
        <dbReference type="Pfam" id="PF00135"/>
    </source>
</evidence>
<evidence type="ECO:0000256" key="1">
    <source>
        <dbReference type="ARBA" id="ARBA00004613"/>
    </source>
</evidence>
<keyword evidence="3" id="KW-0964">Secreted</keyword>
<gene>
    <name evidence="11" type="ORF">PSALAMII_LOCUS10051</name>
</gene>
<evidence type="ECO:0000256" key="7">
    <source>
        <dbReference type="ARBA" id="ARBA00023180"/>
    </source>
</evidence>
<evidence type="ECO:0000256" key="3">
    <source>
        <dbReference type="ARBA" id="ARBA00022525"/>
    </source>
</evidence>
<evidence type="ECO:0000256" key="6">
    <source>
        <dbReference type="ARBA" id="ARBA00023098"/>
    </source>
</evidence>
<dbReference type="FunFam" id="3.40.50.1820:FF:000213">
    <property type="entry name" value="Carboxylic ester hydrolase"/>
    <property type="match status" value="1"/>
</dbReference>
<dbReference type="GO" id="GO:0017000">
    <property type="term" value="P:antibiotic biosynthetic process"/>
    <property type="evidence" value="ECO:0007669"/>
    <property type="project" value="UniProtKB-ARBA"/>
</dbReference>
<evidence type="ECO:0000256" key="4">
    <source>
        <dbReference type="ARBA" id="ARBA00022729"/>
    </source>
</evidence>
<sequence length="599" mass="65381">MRNSDQQFPGFQIRSINNHQLLIESRVTESYYLRTLAMLPFLSFLLVASILPSALGWPTLKGPTIVIPKPNATVIGASANNIDSFNGIPFAVPPTGSLRLKPPKPIQTSLGTIQATAPARSCPQFLSSTAKGNLPDSILAKVANIPIFQEIANSGEDCLTLNVRRPAGTKGDAKLPVLVWIYGGGFETGSTTNYDGASLVAASVSLGMPVIYVAMNYRLGGFGFLPGAEVLKDGSANLGLLDQRLALQWVADNIEFFGGDPTKVTIWGESAGAVSVFDQMALYDGDISYNGAPLFRGAIMNSGSIAPANPVDGVKGQTVYDTVVSNSDCKGATDTLSCLRGLDYTKFLNAANSVPGILGYNSVAESYLPRPDGKLLTASPEQLVINGKYAAVPFINGDQEDEGTIFALYQRNLTTTNDIVDYFQNIYFFDASRQQITDLVSTYKDDKEDGSPFRTGSENNWYPQFKRLAALLGDLSFTLTRRAFLNSAHKAKPDVKSWSYLSSYGHNLPFLGTFHGSDILQLFYGIQSNHASKAMHTYYLSFVYDQDPNSRAGNYMDWPQWSGNHSLIQFFDDHSALLADDFRQDSYEVLTKDYASFYV</sequence>
<proteinExistence type="inferred from homology"/>
<evidence type="ECO:0000313" key="11">
    <source>
        <dbReference type="EMBL" id="CAG8424028.1"/>
    </source>
</evidence>
<evidence type="ECO:0000256" key="9">
    <source>
        <dbReference type="SAM" id="Phobius"/>
    </source>
</evidence>
<evidence type="ECO:0000256" key="2">
    <source>
        <dbReference type="ARBA" id="ARBA00005964"/>
    </source>
</evidence>
<dbReference type="OrthoDB" id="408631at2759"/>
<dbReference type="GO" id="GO:0016787">
    <property type="term" value="F:hydrolase activity"/>
    <property type="evidence" value="ECO:0007669"/>
    <property type="project" value="UniProtKB-KW"/>
</dbReference>
<dbReference type="GO" id="GO:0006629">
    <property type="term" value="P:lipid metabolic process"/>
    <property type="evidence" value="ECO:0007669"/>
    <property type="project" value="UniProtKB-KW"/>
</dbReference>
<evidence type="ECO:0000313" key="12">
    <source>
        <dbReference type="Proteomes" id="UP001152592"/>
    </source>
</evidence>
<dbReference type="PANTHER" id="PTHR11559">
    <property type="entry name" value="CARBOXYLESTERASE"/>
    <property type="match status" value="1"/>
</dbReference>
<dbReference type="SUPFAM" id="SSF53474">
    <property type="entry name" value="alpha/beta-Hydrolases"/>
    <property type="match status" value="1"/>
</dbReference>
<dbReference type="GO" id="GO:0005576">
    <property type="term" value="C:extracellular region"/>
    <property type="evidence" value="ECO:0007669"/>
    <property type="project" value="UniProtKB-SubCell"/>
</dbReference>
<comment type="caution">
    <text evidence="11">The sequence shown here is derived from an EMBL/GenBank/DDBJ whole genome shotgun (WGS) entry which is preliminary data.</text>
</comment>
<dbReference type="InterPro" id="IPR029058">
    <property type="entry name" value="AB_hydrolase_fold"/>
</dbReference>
<dbReference type="Pfam" id="PF00135">
    <property type="entry name" value="COesterase"/>
    <property type="match status" value="1"/>
</dbReference>
<dbReference type="AlphaFoldDB" id="A0A9W4K1U3"/>
<reference evidence="11" key="1">
    <citation type="submission" date="2021-07" db="EMBL/GenBank/DDBJ databases">
        <authorList>
            <person name="Branca A.L. A."/>
        </authorList>
    </citation>
    <scope>NUCLEOTIDE SEQUENCE</scope>
</reference>
<name>A0A9W4K1U3_9EURO</name>
<feature type="transmembrane region" description="Helical" evidence="9">
    <location>
        <begin position="31"/>
        <end position="51"/>
    </location>
</feature>
<dbReference type="PROSITE" id="PS00122">
    <property type="entry name" value="CARBOXYLESTERASE_B_1"/>
    <property type="match status" value="1"/>
</dbReference>
<dbReference type="EC" id="3.1.1.-" evidence="8"/>
<comment type="subcellular location">
    <subcellularLocation>
        <location evidence="1">Secreted</location>
    </subcellularLocation>
</comment>
<accession>A0A9W4K1U3</accession>